<dbReference type="EMBL" id="CM000760">
    <property type="protein sequence ID" value="OQU92763.1"/>
    <property type="molecule type" value="Genomic_DNA"/>
</dbReference>
<dbReference type="InParanoid" id="A0A1Z5SA11"/>
<reference evidence="3" key="2">
    <citation type="journal article" date="2018" name="Plant J.">
        <title>The Sorghum bicolor reference genome: improved assembly, gene annotations, a transcriptome atlas, and signatures of genome organization.</title>
        <authorList>
            <person name="McCormick R.F."/>
            <person name="Truong S.K."/>
            <person name="Sreedasyam A."/>
            <person name="Jenkins J."/>
            <person name="Shu S."/>
            <person name="Sims D."/>
            <person name="Kennedy M."/>
            <person name="Amirebrahimi M."/>
            <person name="Weers B.D."/>
            <person name="McKinley B."/>
            <person name="Mattison A."/>
            <person name="Morishige D.T."/>
            <person name="Grimwood J."/>
            <person name="Schmutz J."/>
            <person name="Mullet J.E."/>
        </authorList>
    </citation>
    <scope>NUCLEOTIDE SEQUENCE [LARGE SCALE GENOMIC DNA]</scope>
    <source>
        <strain evidence="3">cv. BTx623</strain>
    </source>
</reference>
<gene>
    <name evidence="2" type="ORF">SORBI_3001G404950</name>
</gene>
<dbReference type="Gramene" id="OQU92763">
    <property type="protein sequence ID" value="OQU92763"/>
    <property type="gene ID" value="SORBI_3001G404950"/>
</dbReference>
<proteinExistence type="predicted"/>
<sequence length="142" mass="15652">MCRREFVVYGMEGRDGPWCFFEWWSEAQARDRRRLRVRSLLVLVLVLASPQRQTEACAGGRRQSDDAGVTLPAPARRPRDNSAAAASALLCGKRVGWAETPPVNTGTTAPCSLQFTLHRCAPTHLLACTGQGPKGDTRESQR</sequence>
<evidence type="ECO:0000256" key="1">
    <source>
        <dbReference type="SAM" id="MobiDB-lite"/>
    </source>
</evidence>
<dbReference type="Proteomes" id="UP000000768">
    <property type="component" value="Chromosome 1"/>
</dbReference>
<name>A0A1Z5SA11_SORBI</name>
<feature type="region of interest" description="Disordered" evidence="1">
    <location>
        <begin position="56"/>
        <end position="81"/>
    </location>
</feature>
<evidence type="ECO:0000313" key="2">
    <source>
        <dbReference type="EMBL" id="OQU92763.1"/>
    </source>
</evidence>
<reference evidence="2 3" key="1">
    <citation type="journal article" date="2009" name="Nature">
        <title>The Sorghum bicolor genome and the diversification of grasses.</title>
        <authorList>
            <person name="Paterson A.H."/>
            <person name="Bowers J.E."/>
            <person name="Bruggmann R."/>
            <person name="Dubchak I."/>
            <person name="Grimwood J."/>
            <person name="Gundlach H."/>
            <person name="Haberer G."/>
            <person name="Hellsten U."/>
            <person name="Mitros T."/>
            <person name="Poliakov A."/>
            <person name="Schmutz J."/>
            <person name="Spannagl M."/>
            <person name="Tang H."/>
            <person name="Wang X."/>
            <person name="Wicker T."/>
            <person name="Bharti A.K."/>
            <person name="Chapman J."/>
            <person name="Feltus F.A."/>
            <person name="Gowik U."/>
            <person name="Grigoriev I.V."/>
            <person name="Lyons E."/>
            <person name="Maher C.A."/>
            <person name="Martis M."/>
            <person name="Narechania A."/>
            <person name="Otillar R.P."/>
            <person name="Penning B.W."/>
            <person name="Salamov A.A."/>
            <person name="Wang Y."/>
            <person name="Zhang L."/>
            <person name="Carpita N.C."/>
            <person name="Freeling M."/>
            <person name="Gingle A.R."/>
            <person name="Hash C.T."/>
            <person name="Keller B."/>
            <person name="Klein P."/>
            <person name="Kresovich S."/>
            <person name="McCann M.C."/>
            <person name="Ming R."/>
            <person name="Peterson D.G."/>
            <person name="Mehboob-ur-Rahman"/>
            <person name="Ware D."/>
            <person name="Westhoff P."/>
            <person name="Mayer K.F."/>
            <person name="Messing J."/>
            <person name="Rokhsar D.S."/>
        </authorList>
    </citation>
    <scope>NUCLEOTIDE SEQUENCE [LARGE SCALE GENOMIC DNA]</scope>
    <source>
        <strain evidence="3">cv. BTx623</strain>
    </source>
</reference>
<dbReference type="AlphaFoldDB" id="A0A1Z5SA11"/>
<protein>
    <submittedName>
        <fullName evidence="2">Uncharacterized protein</fullName>
    </submittedName>
</protein>
<keyword evidence="3" id="KW-1185">Reference proteome</keyword>
<accession>A0A1Z5SA11</accession>
<organism evidence="2 3">
    <name type="scientific">Sorghum bicolor</name>
    <name type="common">Sorghum</name>
    <name type="synonym">Sorghum vulgare</name>
    <dbReference type="NCBI Taxonomy" id="4558"/>
    <lineage>
        <taxon>Eukaryota</taxon>
        <taxon>Viridiplantae</taxon>
        <taxon>Streptophyta</taxon>
        <taxon>Embryophyta</taxon>
        <taxon>Tracheophyta</taxon>
        <taxon>Spermatophyta</taxon>
        <taxon>Magnoliopsida</taxon>
        <taxon>Liliopsida</taxon>
        <taxon>Poales</taxon>
        <taxon>Poaceae</taxon>
        <taxon>PACMAD clade</taxon>
        <taxon>Panicoideae</taxon>
        <taxon>Andropogonodae</taxon>
        <taxon>Andropogoneae</taxon>
        <taxon>Sorghinae</taxon>
        <taxon>Sorghum</taxon>
    </lineage>
</organism>
<evidence type="ECO:0000313" key="3">
    <source>
        <dbReference type="Proteomes" id="UP000000768"/>
    </source>
</evidence>